<dbReference type="OrthoDB" id="10424678at2759"/>
<evidence type="ECO:0000313" key="2">
    <source>
        <dbReference type="EMBL" id="RCV30770.1"/>
    </source>
</evidence>
<feature type="compositionally biased region" description="Polar residues" evidence="1">
    <location>
        <begin position="52"/>
        <end position="90"/>
    </location>
</feature>
<proteinExistence type="predicted"/>
<accession>A0A368RMF1</accession>
<evidence type="ECO:0000256" key="1">
    <source>
        <dbReference type="SAM" id="MobiDB-lite"/>
    </source>
</evidence>
<dbReference type="AlphaFoldDB" id="A0A368RMF1"/>
<gene>
    <name evidence="2" type="ORF">SETIT_6G122000v2</name>
</gene>
<name>A0A368RMF1_SETIT</name>
<reference evidence="2" key="2">
    <citation type="submission" date="2015-07" db="EMBL/GenBank/DDBJ databases">
        <authorList>
            <person name="Noorani M."/>
        </authorList>
    </citation>
    <scope>NUCLEOTIDE SEQUENCE</scope>
    <source>
        <strain evidence="2">Yugu1</strain>
    </source>
</reference>
<protein>
    <submittedName>
        <fullName evidence="2">Uncharacterized protein</fullName>
    </submittedName>
</protein>
<reference evidence="2" key="1">
    <citation type="journal article" date="2012" name="Nat. Biotechnol.">
        <title>Reference genome sequence of the model plant Setaria.</title>
        <authorList>
            <person name="Bennetzen J.L."/>
            <person name="Schmutz J."/>
            <person name="Wang H."/>
            <person name="Percifield R."/>
            <person name="Hawkins J."/>
            <person name="Pontaroli A.C."/>
            <person name="Estep M."/>
            <person name="Feng L."/>
            <person name="Vaughn J.N."/>
            <person name="Grimwood J."/>
            <person name="Jenkins J."/>
            <person name="Barry K."/>
            <person name="Lindquist E."/>
            <person name="Hellsten U."/>
            <person name="Deshpande S."/>
            <person name="Wang X."/>
            <person name="Wu X."/>
            <person name="Mitros T."/>
            <person name="Triplett J."/>
            <person name="Yang X."/>
            <person name="Ye C.Y."/>
            <person name="Mauro-Herrera M."/>
            <person name="Wang L."/>
            <person name="Li P."/>
            <person name="Sharma M."/>
            <person name="Sharma R."/>
            <person name="Ronald P.C."/>
            <person name="Panaud O."/>
            <person name="Kellogg E.A."/>
            <person name="Brutnell T.P."/>
            <person name="Doust A.N."/>
            <person name="Tuskan G.A."/>
            <person name="Rokhsar D."/>
            <person name="Devos K.M."/>
        </authorList>
    </citation>
    <scope>NUCLEOTIDE SEQUENCE [LARGE SCALE GENOMIC DNA]</scope>
    <source>
        <strain evidence="2">Yugu1</strain>
    </source>
</reference>
<sequence length="96" mass="9905">MSGASTNTGSNGLHHPVPPQGGSQTRPEYIPRPHGENAPSSAPGYNGIINHVPTTGTTGHYQAPYNNQVQAGQNGSTNRNIQAGGMSSTVPAMGRR</sequence>
<organism evidence="2">
    <name type="scientific">Setaria italica</name>
    <name type="common">Foxtail millet</name>
    <name type="synonym">Panicum italicum</name>
    <dbReference type="NCBI Taxonomy" id="4555"/>
    <lineage>
        <taxon>Eukaryota</taxon>
        <taxon>Viridiplantae</taxon>
        <taxon>Streptophyta</taxon>
        <taxon>Embryophyta</taxon>
        <taxon>Tracheophyta</taxon>
        <taxon>Spermatophyta</taxon>
        <taxon>Magnoliopsida</taxon>
        <taxon>Liliopsida</taxon>
        <taxon>Poales</taxon>
        <taxon>Poaceae</taxon>
        <taxon>PACMAD clade</taxon>
        <taxon>Panicoideae</taxon>
        <taxon>Panicodae</taxon>
        <taxon>Paniceae</taxon>
        <taxon>Cenchrinae</taxon>
        <taxon>Setaria</taxon>
    </lineage>
</organism>
<feature type="region of interest" description="Disordered" evidence="1">
    <location>
        <begin position="1"/>
        <end position="96"/>
    </location>
</feature>
<feature type="compositionally biased region" description="Polar residues" evidence="1">
    <location>
        <begin position="1"/>
        <end position="11"/>
    </location>
</feature>
<dbReference type="EMBL" id="CM003533">
    <property type="protein sequence ID" value="RCV30770.1"/>
    <property type="molecule type" value="Genomic_DNA"/>
</dbReference>